<gene>
    <name evidence="3" type="ORF">HEB29_001707</name>
    <name evidence="2" type="ORF">Sfulv_18100</name>
</gene>
<protein>
    <submittedName>
        <fullName evidence="2">Uncharacterized protein</fullName>
    </submittedName>
</protein>
<reference evidence="2 4" key="1">
    <citation type="submission" date="2020-05" db="EMBL/GenBank/DDBJ databases">
        <title>Whole genome shotgun sequence of Streptomyces fulvorobeus NBRC 15897.</title>
        <authorList>
            <person name="Komaki H."/>
            <person name="Tamura T."/>
        </authorList>
    </citation>
    <scope>NUCLEOTIDE SEQUENCE [LARGE SCALE GENOMIC DNA]</scope>
    <source>
        <strain evidence="2 4">NBRC 15897</strain>
    </source>
</reference>
<evidence type="ECO:0000313" key="4">
    <source>
        <dbReference type="Proteomes" id="UP000498980"/>
    </source>
</evidence>
<evidence type="ECO:0000313" key="3">
    <source>
        <dbReference type="EMBL" id="NYE40696.1"/>
    </source>
</evidence>
<name>A0A7J0C3B2_9ACTN</name>
<feature type="transmembrane region" description="Helical" evidence="1">
    <location>
        <begin position="7"/>
        <end position="28"/>
    </location>
</feature>
<proteinExistence type="predicted"/>
<evidence type="ECO:0000313" key="5">
    <source>
        <dbReference type="Proteomes" id="UP000530403"/>
    </source>
</evidence>
<dbReference type="Proteomes" id="UP000530403">
    <property type="component" value="Unassembled WGS sequence"/>
</dbReference>
<dbReference type="AlphaFoldDB" id="A0A7J0C3B2"/>
<feature type="transmembrane region" description="Helical" evidence="1">
    <location>
        <begin position="34"/>
        <end position="51"/>
    </location>
</feature>
<evidence type="ECO:0000313" key="2">
    <source>
        <dbReference type="EMBL" id="GFM96999.1"/>
    </source>
</evidence>
<dbReference type="EMBL" id="JACCCF010000001">
    <property type="protein sequence ID" value="NYE40696.1"/>
    <property type="molecule type" value="Genomic_DNA"/>
</dbReference>
<organism evidence="2 4">
    <name type="scientific">Streptomyces fulvorobeus</name>
    <dbReference type="NCBI Taxonomy" id="284028"/>
    <lineage>
        <taxon>Bacteria</taxon>
        <taxon>Bacillati</taxon>
        <taxon>Actinomycetota</taxon>
        <taxon>Actinomycetes</taxon>
        <taxon>Kitasatosporales</taxon>
        <taxon>Streptomycetaceae</taxon>
        <taxon>Streptomyces</taxon>
    </lineage>
</organism>
<keyword evidence="1" id="KW-0812">Transmembrane</keyword>
<sequence length="55" mass="5526">MNDRAQWVCELAGLIAAVAGVVVVAVALWSGLGAGLALLAVSLPLLVLGNLRKGD</sequence>
<keyword evidence="1" id="KW-1133">Transmembrane helix</keyword>
<dbReference type="EMBL" id="BLWC01000001">
    <property type="protein sequence ID" value="GFM96999.1"/>
    <property type="molecule type" value="Genomic_DNA"/>
</dbReference>
<comment type="caution">
    <text evidence="2">The sequence shown here is derived from an EMBL/GenBank/DDBJ whole genome shotgun (WGS) entry which is preliminary data.</text>
</comment>
<dbReference type="Proteomes" id="UP000498980">
    <property type="component" value="Unassembled WGS sequence"/>
</dbReference>
<dbReference type="RefSeq" id="WP_173313130.1">
    <property type="nucleotide sequence ID" value="NZ_BAAAUE010000007.1"/>
</dbReference>
<evidence type="ECO:0000256" key="1">
    <source>
        <dbReference type="SAM" id="Phobius"/>
    </source>
</evidence>
<accession>A0A7J0C3B2</accession>
<reference evidence="3 5" key="2">
    <citation type="submission" date="2020-07" db="EMBL/GenBank/DDBJ databases">
        <title>Sequencing the genomes of 1000 actinobacteria strains.</title>
        <authorList>
            <person name="Klenk H.-P."/>
        </authorList>
    </citation>
    <scope>NUCLEOTIDE SEQUENCE [LARGE SCALE GENOMIC DNA]</scope>
    <source>
        <strain evidence="3 5">DSM 41455</strain>
    </source>
</reference>
<keyword evidence="4" id="KW-1185">Reference proteome</keyword>
<keyword evidence="1" id="KW-0472">Membrane</keyword>